<accession>A0A662CYC6</accession>
<feature type="binding site" evidence="5">
    <location>
        <begin position="10"/>
        <end position="15"/>
    </location>
    <ligand>
        <name>ATP</name>
        <dbReference type="ChEBI" id="CHEBI:30616"/>
    </ligand>
</feature>
<feature type="binding site" evidence="5">
    <location>
        <position position="125"/>
    </location>
    <ligand>
        <name>ATP</name>
        <dbReference type="ChEBI" id="CHEBI:30616"/>
    </ligand>
</feature>
<feature type="binding site" evidence="5">
    <location>
        <position position="90"/>
    </location>
    <ligand>
        <name>AMP</name>
        <dbReference type="ChEBI" id="CHEBI:456215"/>
    </ligand>
</feature>
<evidence type="ECO:0000256" key="2">
    <source>
        <dbReference type="ARBA" id="ARBA00022727"/>
    </source>
</evidence>
<evidence type="ECO:0000256" key="1">
    <source>
        <dbReference type="ARBA" id="ARBA00022679"/>
    </source>
</evidence>
<evidence type="ECO:0000256" key="5">
    <source>
        <dbReference type="HAMAP-Rule" id="MF_00235"/>
    </source>
</evidence>
<dbReference type="CDD" id="cd01428">
    <property type="entry name" value="ADK"/>
    <property type="match status" value="1"/>
</dbReference>
<keyword evidence="3 5" id="KW-0547">Nucleotide-binding</keyword>
<feature type="binding site" evidence="5">
    <location>
        <position position="168"/>
    </location>
    <ligand>
        <name>AMP</name>
        <dbReference type="ChEBI" id="CHEBI:456215"/>
    </ligand>
</feature>
<dbReference type="NCBIfam" id="NF001381">
    <property type="entry name" value="PRK00279.1-3"/>
    <property type="match status" value="1"/>
</dbReference>
<protein>
    <recommendedName>
        <fullName evidence="5 7">Adenylate kinase</fullName>
        <shortName evidence="5">AK</shortName>
        <ecNumber evidence="5 7">2.7.4.3</ecNumber>
    </recommendedName>
    <alternativeName>
        <fullName evidence="5">ATP-AMP transphosphorylase</fullName>
    </alternativeName>
    <alternativeName>
        <fullName evidence="5">ATP:AMP phosphotransferase</fullName>
    </alternativeName>
    <alternativeName>
        <fullName evidence="5">Adenylate monophosphate kinase</fullName>
    </alternativeName>
</protein>
<comment type="domain">
    <text evidence="5">Consists of three domains, a large central CORE domain and two small peripheral domains, NMPbind and LID, which undergo movements during catalysis. The LID domain closes over the site of phosphoryl transfer upon ATP binding. Assembling and dissambling the active center during each catalytic cycle provides an effective means to prevent ATP hydrolysis.</text>
</comment>
<feature type="binding site" evidence="5">
    <location>
        <begin position="57"/>
        <end position="59"/>
    </location>
    <ligand>
        <name>AMP</name>
        <dbReference type="ChEBI" id="CHEBI:456215"/>
    </ligand>
</feature>
<dbReference type="Proteomes" id="UP000277457">
    <property type="component" value="Unassembled WGS sequence"/>
</dbReference>
<dbReference type="GO" id="GO:0044209">
    <property type="term" value="P:AMP salvage"/>
    <property type="evidence" value="ECO:0007669"/>
    <property type="project" value="UniProtKB-UniRule"/>
</dbReference>
<keyword evidence="1 5" id="KW-0808">Transferase</keyword>
<evidence type="ECO:0000256" key="7">
    <source>
        <dbReference type="RuleBase" id="RU003331"/>
    </source>
</evidence>
<feature type="region of interest" description="NMP" evidence="5">
    <location>
        <begin position="30"/>
        <end position="59"/>
    </location>
</feature>
<dbReference type="NCBIfam" id="NF011100">
    <property type="entry name" value="PRK14527.1"/>
    <property type="match status" value="1"/>
</dbReference>
<dbReference type="Gene3D" id="3.40.50.300">
    <property type="entry name" value="P-loop containing nucleotide triphosphate hydrolases"/>
    <property type="match status" value="1"/>
</dbReference>
<dbReference type="PRINTS" id="PR00094">
    <property type="entry name" value="ADENYLTKNASE"/>
</dbReference>
<dbReference type="GO" id="GO:0005524">
    <property type="term" value="F:ATP binding"/>
    <property type="evidence" value="ECO:0007669"/>
    <property type="project" value="UniProtKB-UniRule"/>
</dbReference>
<dbReference type="GO" id="GO:0004017">
    <property type="term" value="F:AMP kinase activity"/>
    <property type="evidence" value="ECO:0007669"/>
    <property type="project" value="UniProtKB-UniRule"/>
</dbReference>
<keyword evidence="5" id="KW-0963">Cytoplasm</keyword>
<comment type="caution">
    <text evidence="9">The sequence shown here is derived from an EMBL/GenBank/DDBJ whole genome shotgun (WGS) entry which is preliminary data.</text>
</comment>
<dbReference type="FunFam" id="3.40.50.300:FF:000106">
    <property type="entry name" value="Adenylate kinase mitochondrial"/>
    <property type="match status" value="1"/>
</dbReference>
<dbReference type="NCBIfam" id="NF001380">
    <property type="entry name" value="PRK00279.1-2"/>
    <property type="match status" value="1"/>
</dbReference>
<dbReference type="SUPFAM" id="SSF52540">
    <property type="entry name" value="P-loop containing nucleoside triphosphate hydrolases"/>
    <property type="match status" value="1"/>
</dbReference>
<comment type="catalytic activity">
    <reaction evidence="5 7">
        <text>AMP + ATP = 2 ADP</text>
        <dbReference type="Rhea" id="RHEA:12973"/>
        <dbReference type="ChEBI" id="CHEBI:30616"/>
        <dbReference type="ChEBI" id="CHEBI:456215"/>
        <dbReference type="ChEBI" id="CHEBI:456216"/>
        <dbReference type="EC" id="2.7.4.3"/>
    </reaction>
</comment>
<comment type="pathway">
    <text evidence="5">Purine metabolism; AMP biosynthesis via salvage pathway; AMP from ADP: step 1/1.</text>
</comment>
<dbReference type="HAMAP" id="MF_00235">
    <property type="entry name" value="Adenylate_kinase_Adk"/>
    <property type="match status" value="1"/>
</dbReference>
<comment type="subunit">
    <text evidence="5 7">Monomer.</text>
</comment>
<dbReference type="NCBIfam" id="TIGR01351">
    <property type="entry name" value="adk"/>
    <property type="match status" value="1"/>
</dbReference>
<evidence type="ECO:0000256" key="6">
    <source>
        <dbReference type="RuleBase" id="RU003330"/>
    </source>
</evidence>
<dbReference type="InterPro" id="IPR027417">
    <property type="entry name" value="P-loop_NTPase"/>
</dbReference>
<feature type="binding site" evidence="5">
    <location>
        <position position="36"/>
    </location>
    <ligand>
        <name>AMP</name>
        <dbReference type="ChEBI" id="CHEBI:456215"/>
    </ligand>
</feature>
<evidence type="ECO:0000313" key="9">
    <source>
        <dbReference type="EMBL" id="RLE06752.1"/>
    </source>
</evidence>
<dbReference type="UniPathway" id="UPA00588">
    <property type="reaction ID" value="UER00649"/>
</dbReference>
<evidence type="ECO:0000259" key="8">
    <source>
        <dbReference type="Pfam" id="PF05191"/>
    </source>
</evidence>
<dbReference type="InterPro" id="IPR007862">
    <property type="entry name" value="Adenylate_kinase_lid-dom"/>
</dbReference>
<dbReference type="EC" id="2.7.4.3" evidence="5 7"/>
<keyword evidence="4 5" id="KW-0418">Kinase</keyword>
<feature type="binding site" evidence="5">
    <location>
        <position position="31"/>
    </location>
    <ligand>
        <name>AMP</name>
        <dbReference type="ChEBI" id="CHEBI:456215"/>
    </ligand>
</feature>
<comment type="function">
    <text evidence="5">Catalyzes the reversible transfer of the terminal phosphate group between ATP and AMP. Plays an important role in cellular energy homeostasis and in adenine nucleotide metabolism.</text>
</comment>
<dbReference type="PANTHER" id="PTHR23359">
    <property type="entry name" value="NUCLEOTIDE KINASE"/>
    <property type="match status" value="1"/>
</dbReference>
<comment type="similarity">
    <text evidence="5 6">Belongs to the adenylate kinase family.</text>
</comment>
<feature type="binding site" evidence="5">
    <location>
        <begin position="83"/>
        <end position="86"/>
    </location>
    <ligand>
        <name>AMP</name>
        <dbReference type="ChEBI" id="CHEBI:456215"/>
    </ligand>
</feature>
<reference evidence="9 10" key="1">
    <citation type="submission" date="2018-06" db="EMBL/GenBank/DDBJ databases">
        <title>Extensive metabolic versatility and redundancy in microbially diverse, dynamic hydrothermal sediments.</title>
        <authorList>
            <person name="Dombrowski N."/>
            <person name="Teske A."/>
            <person name="Baker B.J."/>
        </authorList>
    </citation>
    <scope>NUCLEOTIDE SEQUENCE [LARGE SCALE GENOMIC DNA]</scope>
    <source>
        <strain evidence="9">B7_G13</strain>
    </source>
</reference>
<keyword evidence="2 5" id="KW-0545">Nucleotide biosynthesis</keyword>
<dbReference type="InterPro" id="IPR033690">
    <property type="entry name" value="Adenylat_kinase_CS"/>
</dbReference>
<gene>
    <name evidence="5" type="primary">adk</name>
    <name evidence="9" type="ORF">DRZ78_04160</name>
</gene>
<dbReference type="PROSITE" id="PS00113">
    <property type="entry name" value="ADENYLATE_KINASE"/>
    <property type="match status" value="1"/>
</dbReference>
<feature type="binding site" evidence="5">
    <location>
        <position position="157"/>
    </location>
    <ligand>
        <name>AMP</name>
        <dbReference type="ChEBI" id="CHEBI:456215"/>
    </ligand>
</feature>
<keyword evidence="5 7" id="KW-0067">ATP-binding</keyword>
<dbReference type="Pfam" id="PF00406">
    <property type="entry name" value="ADK"/>
    <property type="match status" value="1"/>
</dbReference>
<feature type="binding site" evidence="5">
    <location>
        <begin position="134"/>
        <end position="135"/>
    </location>
    <ligand>
        <name>ATP</name>
        <dbReference type="ChEBI" id="CHEBI:30616"/>
    </ligand>
</feature>
<name>A0A662CYC6_UNCAE</name>
<comment type="caution">
    <text evidence="5">Lacks conserved residue(s) required for the propagation of feature annotation.</text>
</comment>
<dbReference type="InterPro" id="IPR006259">
    <property type="entry name" value="Adenyl_kin_sub"/>
</dbReference>
<feature type="domain" description="Adenylate kinase active site lid" evidence="8">
    <location>
        <begin position="125"/>
        <end position="159"/>
    </location>
</feature>
<evidence type="ECO:0000256" key="4">
    <source>
        <dbReference type="ARBA" id="ARBA00022777"/>
    </source>
</evidence>
<feature type="binding site" evidence="5">
    <location>
        <position position="196"/>
    </location>
    <ligand>
        <name>ATP</name>
        <dbReference type="ChEBI" id="CHEBI:30616"/>
    </ligand>
</feature>
<dbReference type="Pfam" id="PF05191">
    <property type="entry name" value="ADK_lid"/>
    <property type="match status" value="1"/>
</dbReference>
<sequence length="219" mass="24584">MRIIMLGPPGAGKGTQAVRLAKRLNLPHISSGDILREAVKKGTPLGKQAEGFMKRGELVPDSIILELLKEEMEKEKKGFILDGFPRNPDQAKKLDQILLEKGKKIDAVFNLQVKEETVIGRLSGRLICPKCGKIYGKSDRAYSTRICESCGTKLSKRDDDNPVTIRNRIRVYLKHTYPVIEYYKKRGVLHDIQGEGSPEEIFKRIQEALNGQDKVKGAN</sequence>
<evidence type="ECO:0000313" key="10">
    <source>
        <dbReference type="Proteomes" id="UP000277457"/>
    </source>
</evidence>
<evidence type="ECO:0000256" key="3">
    <source>
        <dbReference type="ARBA" id="ARBA00022741"/>
    </source>
</evidence>
<dbReference type="InterPro" id="IPR000850">
    <property type="entry name" value="Adenylat/UMP-CMP_kin"/>
</dbReference>
<dbReference type="EMBL" id="QMPY01000153">
    <property type="protein sequence ID" value="RLE06752.1"/>
    <property type="molecule type" value="Genomic_DNA"/>
</dbReference>
<organism evidence="9 10">
    <name type="scientific">Aerophobetes bacterium</name>
    <dbReference type="NCBI Taxonomy" id="2030807"/>
    <lineage>
        <taxon>Bacteria</taxon>
        <taxon>Candidatus Aerophobota</taxon>
    </lineage>
</organism>
<dbReference type="GO" id="GO:0005737">
    <property type="term" value="C:cytoplasm"/>
    <property type="evidence" value="ECO:0007669"/>
    <property type="project" value="UniProtKB-SubCell"/>
</dbReference>
<dbReference type="AlphaFoldDB" id="A0A662CYC6"/>
<comment type="subcellular location">
    <subcellularLocation>
        <location evidence="5 7">Cytoplasm</location>
    </subcellularLocation>
</comment>
<proteinExistence type="inferred from homology"/>